<dbReference type="AlphaFoldDB" id="A0A5M6C3T1"/>
<feature type="compositionally biased region" description="Acidic residues" evidence="1">
    <location>
        <begin position="480"/>
        <end position="496"/>
    </location>
</feature>
<keyword evidence="3" id="KW-1185">Reference proteome</keyword>
<feature type="compositionally biased region" description="Acidic residues" evidence="1">
    <location>
        <begin position="803"/>
        <end position="817"/>
    </location>
</feature>
<feature type="compositionally biased region" description="Acidic residues" evidence="1">
    <location>
        <begin position="824"/>
        <end position="838"/>
    </location>
</feature>
<feature type="compositionally biased region" description="Polar residues" evidence="1">
    <location>
        <begin position="596"/>
        <end position="617"/>
    </location>
</feature>
<feature type="region of interest" description="Disordered" evidence="1">
    <location>
        <begin position="1"/>
        <end position="37"/>
    </location>
</feature>
<feature type="compositionally biased region" description="Basic and acidic residues" evidence="1">
    <location>
        <begin position="1"/>
        <end position="12"/>
    </location>
</feature>
<feature type="compositionally biased region" description="Basic and acidic residues" evidence="1">
    <location>
        <begin position="729"/>
        <end position="741"/>
    </location>
</feature>
<sequence length="891" mass="95895">MEVDNDRPLTDDERMDEDYEEGQGVGHSGSVKDDDGDAMMIGEEEEEELIVEEEGEMEAEPIVSAPQNIIIPPPTSNPFISTPPLATPSSTTYGITANPFGKPLESPPAPETEMTPVHEDESTPVPVPALVATAGGDGGEGGGEGVERDAGSGDISLSPVVPQTEEVPSHDGAEGAEDDSSAPQEFITVPEPRTALPLGESSQSGSLVPIPAVATESNGEDGVGEHMDDDGSGAVEHADVEGAEDDDGEEEYYEADEEEHDIPIEGEAVEQEGDNSIDEEDDEAEEEEEDEDYPIDATSLPPIILHLPSYLGGARTLFAPLESDPAHVPVWLQDRQLELAEASLADVWSAIRAECAKEGLVKNGGLVIEEKQMDLKMNEDDVNLQSITFLELIHLHHGCGLPTPVQLYLSWETSRFITRFNAIQAELDAVNDKQSESDEAAVDLTEGEAAFGGEEDGHIVAEAEEGAVAGENDEAIYEEDYEEGDEVEEYEEYEEETGSKKGVEAEESYETTEGEAKAEPVLGSEHGHEGEEDSAQSGEPETGDDVNEAPQKHDDQKQQEGEEQRDDHGEEEERDGDKQEERKDGEEPTGVETIVKQDTPNPQQPDMTESASATNVVQDDKVVIAEEVAVENIEQPTAEANAEANENDVDQAPAGEEEAAEEQPAGNDQTEAAASEAEPTIIATPTPSESEASLTFSERAEAYNIANRALGRGIPTIPEEESETTLETVEQKQGEELEAKVVEQPAGGAEPPANDDGAEEVYDRDYEEYEGDTAPGSPADTVHADEGDYVPDTQPASPFDTNQEYDEGTYEDGDEEGSGGVTEETLDEDDELPPDAEGDGPANGLGFDTRFDQEVYVTDSTRNVKRPTREDEGAEDGQSMENKRARTEAFE</sequence>
<gene>
    <name evidence="2" type="ORF">CI109_100410</name>
</gene>
<dbReference type="EMBL" id="CP144051">
    <property type="protein sequence ID" value="WWD15986.1"/>
    <property type="molecule type" value="Genomic_DNA"/>
</dbReference>
<feature type="region of interest" description="Disordered" evidence="1">
    <location>
        <begin position="67"/>
        <end position="294"/>
    </location>
</feature>
<feature type="compositionally biased region" description="Acidic residues" evidence="1">
    <location>
        <begin position="241"/>
        <end position="260"/>
    </location>
</feature>
<feature type="compositionally biased region" description="Basic and acidic residues" evidence="1">
    <location>
        <begin position="550"/>
        <end position="568"/>
    </location>
</feature>
<feature type="compositionally biased region" description="Acidic residues" evidence="1">
    <location>
        <begin position="267"/>
        <end position="294"/>
    </location>
</feature>
<protein>
    <submittedName>
        <fullName evidence="2">Uncharacterized protein</fullName>
    </submittedName>
</protein>
<feature type="compositionally biased region" description="Gly residues" evidence="1">
    <location>
        <begin position="135"/>
        <end position="144"/>
    </location>
</feature>
<accession>A0A5M6C3T1</accession>
<feature type="compositionally biased region" description="Acidic residues" evidence="1">
    <location>
        <begin position="645"/>
        <end position="661"/>
    </location>
</feature>
<evidence type="ECO:0000313" key="2">
    <source>
        <dbReference type="EMBL" id="WWD15986.1"/>
    </source>
</evidence>
<dbReference type="GeneID" id="43587047"/>
<proteinExistence type="predicted"/>
<reference evidence="2" key="2">
    <citation type="submission" date="2024-01" db="EMBL/GenBank/DDBJ databases">
        <title>Comparative genomics of Cryptococcus and Kwoniella reveals pathogenesis evolution and contrasting modes of karyotype evolution via chromosome fusion or intercentromeric recombination.</title>
        <authorList>
            <person name="Coelho M.A."/>
            <person name="David-Palma M."/>
            <person name="Shea T."/>
            <person name="Bowers K."/>
            <person name="McGinley-Smith S."/>
            <person name="Mohammad A.W."/>
            <person name="Gnirke A."/>
            <person name="Yurkov A.M."/>
            <person name="Nowrousian M."/>
            <person name="Sun S."/>
            <person name="Cuomo C.A."/>
            <person name="Heitman J."/>
        </authorList>
    </citation>
    <scope>NUCLEOTIDE SEQUENCE</scope>
    <source>
        <strain evidence="2">CBS 12478</strain>
    </source>
</reference>
<feature type="compositionally biased region" description="Acidic residues" evidence="1">
    <location>
        <begin position="756"/>
        <end position="771"/>
    </location>
</feature>
<name>A0A5M6C3T1_9TREE</name>
<evidence type="ECO:0000256" key="1">
    <source>
        <dbReference type="SAM" id="MobiDB-lite"/>
    </source>
</evidence>
<reference evidence="2" key="1">
    <citation type="submission" date="2017-08" db="EMBL/GenBank/DDBJ databases">
        <authorList>
            <person name="Cuomo C."/>
            <person name="Billmyre B."/>
            <person name="Heitman J."/>
        </authorList>
    </citation>
    <scope>NUCLEOTIDE SEQUENCE</scope>
    <source>
        <strain evidence="2">CBS 12478</strain>
    </source>
</reference>
<feature type="compositionally biased region" description="Basic and acidic residues" evidence="1">
    <location>
        <begin position="881"/>
        <end position="891"/>
    </location>
</feature>
<feature type="compositionally biased region" description="Low complexity" evidence="1">
    <location>
        <begin position="625"/>
        <end position="644"/>
    </location>
</feature>
<feature type="compositionally biased region" description="Basic and acidic residues" evidence="1">
    <location>
        <begin position="575"/>
        <end position="586"/>
    </location>
</feature>
<feature type="region of interest" description="Disordered" evidence="1">
    <location>
        <begin position="480"/>
        <end position="694"/>
    </location>
</feature>
<feature type="region of interest" description="Disordered" evidence="1">
    <location>
        <begin position="709"/>
        <end position="891"/>
    </location>
</feature>
<evidence type="ECO:0000313" key="3">
    <source>
        <dbReference type="Proteomes" id="UP000322225"/>
    </source>
</evidence>
<feature type="compositionally biased region" description="Polar residues" evidence="1">
    <location>
        <begin position="683"/>
        <end position="694"/>
    </location>
</feature>
<dbReference type="KEGG" id="ksn:43587047"/>
<dbReference type="OrthoDB" id="2573767at2759"/>
<dbReference type="RefSeq" id="XP_031862735.1">
    <property type="nucleotide sequence ID" value="XM_032002928.1"/>
</dbReference>
<organism evidence="2 3">
    <name type="scientific">Kwoniella shandongensis</name>
    <dbReference type="NCBI Taxonomy" id="1734106"/>
    <lineage>
        <taxon>Eukaryota</taxon>
        <taxon>Fungi</taxon>
        <taxon>Dikarya</taxon>
        <taxon>Basidiomycota</taxon>
        <taxon>Agaricomycotina</taxon>
        <taxon>Tremellomycetes</taxon>
        <taxon>Tremellales</taxon>
        <taxon>Cryptococcaceae</taxon>
        <taxon>Kwoniella</taxon>
    </lineage>
</organism>
<dbReference type="Proteomes" id="UP000322225">
    <property type="component" value="Chromosome 1"/>
</dbReference>
<feature type="compositionally biased region" description="Low complexity" evidence="1">
    <location>
        <begin position="82"/>
        <end position="92"/>
    </location>
</feature>